<protein>
    <submittedName>
        <fullName evidence="4">Efflux RND transporter periplasmic adaptor subunit</fullName>
    </submittedName>
</protein>
<dbReference type="GO" id="GO:0015562">
    <property type="term" value="F:efflux transmembrane transporter activity"/>
    <property type="evidence" value="ECO:0007669"/>
    <property type="project" value="TreeGrafter"/>
</dbReference>
<dbReference type="AlphaFoldDB" id="A0A831SQG4"/>
<comment type="caution">
    <text evidence="4">The sequence shown here is derived from an EMBL/GenBank/DDBJ whole genome shotgun (WGS) entry which is preliminary data.</text>
</comment>
<dbReference type="InterPro" id="IPR006143">
    <property type="entry name" value="RND_pump_MFP"/>
</dbReference>
<dbReference type="Pfam" id="PF25989">
    <property type="entry name" value="YknX_C"/>
    <property type="match status" value="1"/>
</dbReference>
<evidence type="ECO:0000256" key="1">
    <source>
        <dbReference type="ARBA" id="ARBA00009477"/>
    </source>
</evidence>
<dbReference type="EMBL" id="DSBW01000194">
    <property type="protein sequence ID" value="HED31776.1"/>
    <property type="molecule type" value="Genomic_DNA"/>
</dbReference>
<accession>A0A831SQG4</accession>
<dbReference type="InterPro" id="IPR058637">
    <property type="entry name" value="YknX-like_C"/>
</dbReference>
<comment type="similarity">
    <text evidence="1">Belongs to the membrane fusion protein (MFP) (TC 8.A.1) family.</text>
</comment>
<evidence type="ECO:0000256" key="2">
    <source>
        <dbReference type="SAM" id="MobiDB-lite"/>
    </source>
</evidence>
<dbReference type="Proteomes" id="UP000886335">
    <property type="component" value="Unassembled WGS sequence"/>
</dbReference>
<evidence type="ECO:0000313" key="4">
    <source>
        <dbReference type="EMBL" id="HED31776.1"/>
    </source>
</evidence>
<name>A0A831SQG4_PROAE</name>
<dbReference type="PANTHER" id="PTHR30469:SF15">
    <property type="entry name" value="HLYD FAMILY OF SECRETION PROTEINS"/>
    <property type="match status" value="1"/>
</dbReference>
<reference evidence="4" key="1">
    <citation type="journal article" date="2020" name="mSystems">
        <title>Genome- and Community-Level Interaction Insights into Carbon Utilization and Element Cycling Functions of Hydrothermarchaeota in Hydrothermal Sediment.</title>
        <authorList>
            <person name="Zhou Z."/>
            <person name="Liu Y."/>
            <person name="Xu W."/>
            <person name="Pan J."/>
            <person name="Luo Z.H."/>
            <person name="Li M."/>
        </authorList>
    </citation>
    <scope>NUCLEOTIDE SEQUENCE [LARGE SCALE GENOMIC DNA]</scope>
    <source>
        <strain evidence="4">SpSt-1181</strain>
    </source>
</reference>
<evidence type="ECO:0000259" key="3">
    <source>
        <dbReference type="Pfam" id="PF25989"/>
    </source>
</evidence>
<dbReference type="SUPFAM" id="SSF111369">
    <property type="entry name" value="HlyD-like secretion proteins"/>
    <property type="match status" value="1"/>
</dbReference>
<organism evidence="4">
    <name type="scientific">Prosthecochloris aestuarii</name>
    <dbReference type="NCBI Taxonomy" id="1102"/>
    <lineage>
        <taxon>Bacteria</taxon>
        <taxon>Pseudomonadati</taxon>
        <taxon>Chlorobiota</taxon>
        <taxon>Chlorobiia</taxon>
        <taxon>Chlorobiales</taxon>
        <taxon>Chlorobiaceae</taxon>
        <taxon>Prosthecochloris</taxon>
    </lineage>
</organism>
<dbReference type="Gene3D" id="2.40.50.100">
    <property type="match status" value="1"/>
</dbReference>
<dbReference type="Gene3D" id="2.40.420.20">
    <property type="match status" value="1"/>
</dbReference>
<feature type="domain" description="YknX-like C-terminal permuted SH3-like" evidence="3">
    <location>
        <begin position="312"/>
        <end position="378"/>
    </location>
</feature>
<gene>
    <name evidence="4" type="ORF">ENN50_08910</name>
</gene>
<dbReference type="NCBIfam" id="TIGR01730">
    <property type="entry name" value="RND_mfp"/>
    <property type="match status" value="1"/>
</dbReference>
<sequence>MQKVALVVGVALVAGLVVLLLPSPLPVDIGVVGRSSLQVTLEGEGVSRVRERFVVSSPVNGKLERISLRAGDEISRGMIVARVTPPPLNRQESEEARSRSSSAEALLESARAAESRVMVDLEQARKQHERYKRLFSKGAVSAEVYEESVRQAETLERELRLRSFNVRSATFELRALQTLIGNMTGTESIEVFSPGEGVVLRVLQESERVVSAGTPLVEIGDTSMRELVIDLLSSEAVGVAPGMKVEVFHWGGEGVLNGTVRTVEPSAFTKVSALGIEEQRVNIVIDLHDREERLGDNYRVEARIVLWEDDEVLQVPVSALFRVDDEWNVFRLQDGRARRVPVRIGKRATYAAEVLDGLEAGDEVVLHPSNELEDGMRVVESIRDRQ</sequence>
<dbReference type="PANTHER" id="PTHR30469">
    <property type="entry name" value="MULTIDRUG RESISTANCE PROTEIN MDTA"/>
    <property type="match status" value="1"/>
</dbReference>
<dbReference type="GO" id="GO:1990281">
    <property type="term" value="C:efflux pump complex"/>
    <property type="evidence" value="ECO:0007669"/>
    <property type="project" value="TreeGrafter"/>
</dbReference>
<proteinExistence type="inferred from homology"/>
<feature type="region of interest" description="Disordered" evidence="2">
    <location>
        <begin position="85"/>
        <end position="104"/>
    </location>
</feature>
<dbReference type="Gene3D" id="1.10.287.470">
    <property type="entry name" value="Helix hairpin bin"/>
    <property type="match status" value="1"/>
</dbReference>